<evidence type="ECO:0000313" key="7">
    <source>
        <dbReference type="EMBL" id="KAL3108575.1"/>
    </source>
</evidence>
<keyword evidence="8" id="KW-1185">Reference proteome</keyword>
<dbReference type="InterPro" id="IPR003112">
    <property type="entry name" value="Olfac-like_dom"/>
</dbReference>
<dbReference type="InterPro" id="IPR050605">
    <property type="entry name" value="Olfactomedin-like_domain"/>
</dbReference>
<dbReference type="InterPro" id="IPR008160">
    <property type="entry name" value="Collagen"/>
</dbReference>
<feature type="disulfide bond" evidence="4">
    <location>
        <begin position="295"/>
        <end position="477"/>
    </location>
</feature>
<dbReference type="AlphaFoldDB" id="A0ABD2L025"/>
<evidence type="ECO:0000313" key="8">
    <source>
        <dbReference type="Proteomes" id="UP001620626"/>
    </source>
</evidence>
<accession>A0ABD2L025</accession>
<comment type="caution">
    <text evidence="7">The sequence shown here is derived from an EMBL/GenBank/DDBJ whole genome shotgun (WGS) entry which is preliminary data.</text>
</comment>
<dbReference type="PROSITE" id="PS51132">
    <property type="entry name" value="OLF"/>
    <property type="match status" value="1"/>
</dbReference>
<sequence>MKVSSPQFSPFSVPPFPLPFSFPFSSPSVRFRLLLFQLVLLLLTLFSSIHIHWRLSLLQNECHFLTENSAQISPSFPSAHGTFLRRRLRRNSKAENGTDQLKDIWMHSISRIQMDELLEKCLQMHSFCTDSEGPERGEPGPAGATGEVGKTGPEGPRGQTGEPGPPGPQGPTGPQGLSGQDATCPTCPLQKHLQFEGSEMCPKVEKMAECPMTTPAGIFQGFDEGEDGQREAGPRAVDKLLPLVVEFMLENETETDACLRICTSNNLTERRLEDERKRMPASTEAAYIEGATAHCFLDGVGKPIFHAHANTFYGAWMRDAYPRSAADLNKRWLAVHFEGDSLMEFASEAELRRGRPSVIHSLPHPFRGSNSVFFNGSFFYHRSGTPMLAKYELHSHRYDEVQIAEGIAHKYDDYLFNASKSYMDLAVDENALWLLFHFEEVPFLSVAKMDINNLSMYSMWNLTMINHTDVSNGFVLCGVLYLVRSSTELTTDISVAFDFYREKYRQPNIRWVNLYGNANHITYNPFDRRIYMYDHGYLLTLPARISWRAKR</sequence>
<name>A0ABD2L025_9BILA</name>
<feature type="region of interest" description="Disordered" evidence="5">
    <location>
        <begin position="129"/>
        <end position="184"/>
    </location>
</feature>
<gene>
    <name evidence="7" type="ORF">niasHT_015497</name>
</gene>
<comment type="subcellular location">
    <subcellularLocation>
        <location evidence="1">Secreted</location>
    </subcellularLocation>
</comment>
<keyword evidence="2" id="KW-0964">Secreted</keyword>
<feature type="domain" description="Olfactomedin-like" evidence="6">
    <location>
        <begin position="294"/>
        <end position="547"/>
    </location>
</feature>
<dbReference type="Pfam" id="PF02191">
    <property type="entry name" value="OLF"/>
    <property type="match status" value="1"/>
</dbReference>
<dbReference type="SMART" id="SM00284">
    <property type="entry name" value="OLF"/>
    <property type="match status" value="1"/>
</dbReference>
<dbReference type="PANTHER" id="PTHR23192">
    <property type="entry name" value="OLFACTOMEDIN-RELATED"/>
    <property type="match status" value="1"/>
</dbReference>
<evidence type="ECO:0000256" key="5">
    <source>
        <dbReference type="SAM" id="MobiDB-lite"/>
    </source>
</evidence>
<dbReference type="Proteomes" id="UP001620626">
    <property type="component" value="Unassembled WGS sequence"/>
</dbReference>
<keyword evidence="4" id="KW-1015">Disulfide bond</keyword>
<evidence type="ECO:0000256" key="4">
    <source>
        <dbReference type="PROSITE-ProRule" id="PRU00446"/>
    </source>
</evidence>
<evidence type="ECO:0000256" key="2">
    <source>
        <dbReference type="ARBA" id="ARBA00022525"/>
    </source>
</evidence>
<evidence type="ECO:0000256" key="3">
    <source>
        <dbReference type="ARBA" id="ARBA00022737"/>
    </source>
</evidence>
<feature type="compositionally biased region" description="Low complexity" evidence="5">
    <location>
        <begin position="139"/>
        <end position="162"/>
    </location>
</feature>
<dbReference type="GO" id="GO:0005576">
    <property type="term" value="C:extracellular region"/>
    <property type="evidence" value="ECO:0007669"/>
    <property type="project" value="UniProtKB-SubCell"/>
</dbReference>
<organism evidence="7 8">
    <name type="scientific">Heterodera trifolii</name>
    <dbReference type="NCBI Taxonomy" id="157864"/>
    <lineage>
        <taxon>Eukaryota</taxon>
        <taxon>Metazoa</taxon>
        <taxon>Ecdysozoa</taxon>
        <taxon>Nematoda</taxon>
        <taxon>Chromadorea</taxon>
        <taxon>Rhabditida</taxon>
        <taxon>Tylenchina</taxon>
        <taxon>Tylenchomorpha</taxon>
        <taxon>Tylenchoidea</taxon>
        <taxon>Heteroderidae</taxon>
        <taxon>Heteroderinae</taxon>
        <taxon>Heterodera</taxon>
    </lineage>
</organism>
<dbReference type="EMBL" id="JBICBT010000590">
    <property type="protein sequence ID" value="KAL3108575.1"/>
    <property type="molecule type" value="Genomic_DNA"/>
</dbReference>
<evidence type="ECO:0000259" key="6">
    <source>
        <dbReference type="PROSITE" id="PS51132"/>
    </source>
</evidence>
<proteinExistence type="predicted"/>
<reference evidence="7 8" key="1">
    <citation type="submission" date="2024-10" db="EMBL/GenBank/DDBJ databases">
        <authorList>
            <person name="Kim D."/>
        </authorList>
    </citation>
    <scope>NUCLEOTIDE SEQUENCE [LARGE SCALE GENOMIC DNA]</scope>
    <source>
        <strain evidence="7">BH-2024</strain>
    </source>
</reference>
<evidence type="ECO:0000256" key="1">
    <source>
        <dbReference type="ARBA" id="ARBA00004613"/>
    </source>
</evidence>
<protein>
    <recommendedName>
        <fullName evidence="6">Olfactomedin-like domain-containing protein</fullName>
    </recommendedName>
</protein>
<dbReference type="PANTHER" id="PTHR23192:SF85">
    <property type="entry name" value="GLIOMEDIN"/>
    <property type="match status" value="1"/>
</dbReference>
<dbReference type="Pfam" id="PF01391">
    <property type="entry name" value="Collagen"/>
    <property type="match status" value="1"/>
</dbReference>
<keyword evidence="3" id="KW-0677">Repeat</keyword>